<dbReference type="GO" id="GO:0032259">
    <property type="term" value="P:methylation"/>
    <property type="evidence" value="ECO:0007669"/>
    <property type="project" value="UniProtKB-KW"/>
</dbReference>
<keyword evidence="1" id="KW-0489">Methyltransferase</keyword>
<name>A0ABW5WUR8_9STAP</name>
<protein>
    <submittedName>
        <fullName evidence="1">Class I SAM-dependent methyltransferase</fullName>
    </submittedName>
</protein>
<dbReference type="Gene3D" id="3.40.50.150">
    <property type="entry name" value="Vaccinia Virus protein VP39"/>
    <property type="match status" value="1"/>
</dbReference>
<keyword evidence="1" id="KW-0808">Transferase</keyword>
<dbReference type="RefSeq" id="WP_377773397.1">
    <property type="nucleotide sequence ID" value="NZ_JBHUOQ010000001.1"/>
</dbReference>
<comment type="caution">
    <text evidence="1">The sequence shown here is derived from an EMBL/GenBank/DDBJ whole genome shotgun (WGS) entry which is preliminary data.</text>
</comment>
<dbReference type="GO" id="GO:0008168">
    <property type="term" value="F:methyltransferase activity"/>
    <property type="evidence" value="ECO:0007669"/>
    <property type="project" value="UniProtKB-KW"/>
</dbReference>
<dbReference type="InterPro" id="IPR029063">
    <property type="entry name" value="SAM-dependent_MTases_sf"/>
</dbReference>
<dbReference type="InterPro" id="IPR010719">
    <property type="entry name" value="MnmM_MeTrfase"/>
</dbReference>
<proteinExistence type="predicted"/>
<organism evidence="1 2">
    <name type="scientific">Corticicoccus populi</name>
    <dbReference type="NCBI Taxonomy" id="1812821"/>
    <lineage>
        <taxon>Bacteria</taxon>
        <taxon>Bacillati</taxon>
        <taxon>Bacillota</taxon>
        <taxon>Bacilli</taxon>
        <taxon>Bacillales</taxon>
        <taxon>Staphylococcaceae</taxon>
        <taxon>Corticicoccus</taxon>
    </lineage>
</organism>
<keyword evidence="2" id="KW-1185">Reference proteome</keyword>
<sequence length="189" mass="20952">MMLERILPKSKSLIESISAPGDIFIDATCGNGHDTKFLSELATDTGHVYSFDIQQAAIDSARENTDGQTNITFIKDSHANVQEYVSSAVTGAMFNLGYLPKGDKSITTTPDSTLTALHHIFELLKIGGRIVIVVYHGHPEGKIEKDALIEQLHLWPQNICQVLEYRFINQQNHAPFIICIEKLKEGSLS</sequence>
<dbReference type="EMBL" id="JBHUOQ010000001">
    <property type="protein sequence ID" value="MFD2828958.1"/>
    <property type="molecule type" value="Genomic_DNA"/>
</dbReference>
<dbReference type="PANTHER" id="PTHR35276">
    <property type="entry name" value="S-ADENOSYL-L-METHIONINE-DEPENDENT METHYLTRANSFERASES SUPERFAMILY PROTEIN"/>
    <property type="match status" value="1"/>
</dbReference>
<dbReference type="SUPFAM" id="SSF53335">
    <property type="entry name" value="S-adenosyl-L-methionine-dependent methyltransferases"/>
    <property type="match status" value="1"/>
</dbReference>
<dbReference type="Pfam" id="PF06962">
    <property type="entry name" value="rRNA_methylase"/>
    <property type="match status" value="1"/>
</dbReference>
<dbReference type="Proteomes" id="UP001597519">
    <property type="component" value="Unassembled WGS sequence"/>
</dbReference>
<evidence type="ECO:0000313" key="2">
    <source>
        <dbReference type="Proteomes" id="UP001597519"/>
    </source>
</evidence>
<dbReference type="PANTHER" id="PTHR35276:SF1">
    <property type="entry name" value="TRNA (MNM(5)S(2)U34)-METHYLTRANSFERASE, CHLOROPLASTIC"/>
    <property type="match status" value="1"/>
</dbReference>
<accession>A0ABW5WUR8</accession>
<reference evidence="2" key="1">
    <citation type="journal article" date="2019" name="Int. J. Syst. Evol. Microbiol.">
        <title>The Global Catalogue of Microorganisms (GCM) 10K type strain sequencing project: providing services to taxonomists for standard genome sequencing and annotation.</title>
        <authorList>
            <consortium name="The Broad Institute Genomics Platform"/>
            <consortium name="The Broad Institute Genome Sequencing Center for Infectious Disease"/>
            <person name="Wu L."/>
            <person name="Ma J."/>
        </authorList>
    </citation>
    <scope>NUCLEOTIDE SEQUENCE [LARGE SCALE GENOMIC DNA]</scope>
    <source>
        <strain evidence="2">KCTC 33575</strain>
    </source>
</reference>
<gene>
    <name evidence="1" type="ORF">ACFSX4_00670</name>
</gene>
<evidence type="ECO:0000313" key="1">
    <source>
        <dbReference type="EMBL" id="MFD2828958.1"/>
    </source>
</evidence>
<dbReference type="CDD" id="cd02440">
    <property type="entry name" value="AdoMet_MTases"/>
    <property type="match status" value="1"/>
</dbReference>